<gene>
    <name evidence="3" type="ORF">BJ508DRAFT_417790</name>
</gene>
<feature type="compositionally biased region" description="Low complexity" evidence="2">
    <location>
        <begin position="98"/>
        <end position="109"/>
    </location>
</feature>
<evidence type="ECO:0000313" key="4">
    <source>
        <dbReference type="Proteomes" id="UP000275078"/>
    </source>
</evidence>
<organism evidence="3 4">
    <name type="scientific">Ascobolus immersus RN42</name>
    <dbReference type="NCBI Taxonomy" id="1160509"/>
    <lineage>
        <taxon>Eukaryota</taxon>
        <taxon>Fungi</taxon>
        <taxon>Dikarya</taxon>
        <taxon>Ascomycota</taxon>
        <taxon>Pezizomycotina</taxon>
        <taxon>Pezizomycetes</taxon>
        <taxon>Pezizales</taxon>
        <taxon>Ascobolaceae</taxon>
        <taxon>Ascobolus</taxon>
    </lineage>
</organism>
<dbReference type="EMBL" id="ML119753">
    <property type="protein sequence ID" value="RPA75971.1"/>
    <property type="molecule type" value="Genomic_DNA"/>
</dbReference>
<feature type="non-terminal residue" evidence="3">
    <location>
        <position position="1"/>
    </location>
</feature>
<keyword evidence="4" id="KW-1185">Reference proteome</keyword>
<evidence type="ECO:0000256" key="2">
    <source>
        <dbReference type="SAM" id="MobiDB-lite"/>
    </source>
</evidence>
<accession>A0A3N4HVH2</accession>
<keyword evidence="1" id="KW-0175">Coiled coil</keyword>
<name>A0A3N4HVH2_ASCIM</name>
<feature type="region of interest" description="Disordered" evidence="2">
    <location>
        <begin position="98"/>
        <end position="146"/>
    </location>
</feature>
<sequence>VVDGEIQRLITAKRSWDNDGCLTLDFEYAVERTSKRQSTSQLFFQRRVIVSVAKYRVITVHDLTRAEEGRLHKFMMPRVSGFPASSRFPAFISTGPSLSSNPNSSIGSSALARPTESPAIGMYSTDNSKKRKISATGEQAGEGNIQEPITPHHLMEEGHTLAFRMTTYFNSLAMPNDEREVMARRIQNLEKGNRGLEDNFSAQEKKLQGLRDEMDLMHEENKKLSGELLVLKGKLKQVVEVARDEKN</sequence>
<dbReference type="Proteomes" id="UP000275078">
    <property type="component" value="Unassembled WGS sequence"/>
</dbReference>
<reference evidence="3 4" key="1">
    <citation type="journal article" date="2018" name="Nat. Ecol. Evol.">
        <title>Pezizomycetes genomes reveal the molecular basis of ectomycorrhizal truffle lifestyle.</title>
        <authorList>
            <person name="Murat C."/>
            <person name="Payen T."/>
            <person name="Noel B."/>
            <person name="Kuo A."/>
            <person name="Morin E."/>
            <person name="Chen J."/>
            <person name="Kohler A."/>
            <person name="Krizsan K."/>
            <person name="Balestrini R."/>
            <person name="Da Silva C."/>
            <person name="Montanini B."/>
            <person name="Hainaut M."/>
            <person name="Levati E."/>
            <person name="Barry K.W."/>
            <person name="Belfiori B."/>
            <person name="Cichocki N."/>
            <person name="Clum A."/>
            <person name="Dockter R.B."/>
            <person name="Fauchery L."/>
            <person name="Guy J."/>
            <person name="Iotti M."/>
            <person name="Le Tacon F."/>
            <person name="Lindquist E.A."/>
            <person name="Lipzen A."/>
            <person name="Malagnac F."/>
            <person name="Mello A."/>
            <person name="Molinier V."/>
            <person name="Miyauchi S."/>
            <person name="Poulain J."/>
            <person name="Riccioni C."/>
            <person name="Rubini A."/>
            <person name="Sitrit Y."/>
            <person name="Splivallo R."/>
            <person name="Traeger S."/>
            <person name="Wang M."/>
            <person name="Zifcakova L."/>
            <person name="Wipf D."/>
            <person name="Zambonelli A."/>
            <person name="Paolocci F."/>
            <person name="Nowrousian M."/>
            <person name="Ottonello S."/>
            <person name="Baldrian P."/>
            <person name="Spatafora J.W."/>
            <person name="Henrissat B."/>
            <person name="Nagy L.G."/>
            <person name="Aury J.M."/>
            <person name="Wincker P."/>
            <person name="Grigoriev I.V."/>
            <person name="Bonfante P."/>
            <person name="Martin F.M."/>
        </authorList>
    </citation>
    <scope>NUCLEOTIDE SEQUENCE [LARGE SCALE GENOMIC DNA]</scope>
    <source>
        <strain evidence="3 4">RN42</strain>
    </source>
</reference>
<evidence type="ECO:0000313" key="3">
    <source>
        <dbReference type="EMBL" id="RPA75971.1"/>
    </source>
</evidence>
<protein>
    <submittedName>
        <fullName evidence="3">Uncharacterized protein</fullName>
    </submittedName>
</protein>
<proteinExistence type="predicted"/>
<dbReference type="AlphaFoldDB" id="A0A3N4HVH2"/>
<evidence type="ECO:0000256" key="1">
    <source>
        <dbReference type="SAM" id="Coils"/>
    </source>
</evidence>
<feature type="coiled-coil region" evidence="1">
    <location>
        <begin position="179"/>
        <end position="227"/>
    </location>
</feature>